<dbReference type="PRINTS" id="PR00237">
    <property type="entry name" value="GPCRRHODOPSN"/>
</dbReference>
<keyword evidence="8 9" id="KW-0807">Transducer</keyword>
<comment type="subcellular location">
    <subcellularLocation>
        <location evidence="1">Membrane</location>
        <topology evidence="1">Multi-pass membrane protein</topology>
    </subcellularLocation>
</comment>
<reference evidence="10 11" key="1">
    <citation type="submission" date="2016-03" db="EMBL/GenBank/DDBJ databases">
        <title>EvidentialGene: Evidence-directed Construction of Genes on Genomes.</title>
        <authorList>
            <person name="Gilbert D.G."/>
            <person name="Choi J.-H."/>
            <person name="Mockaitis K."/>
            <person name="Colbourne J."/>
            <person name="Pfrender M."/>
        </authorList>
    </citation>
    <scope>NUCLEOTIDE SEQUENCE [LARGE SCALE GENOMIC DNA]</scope>
    <source>
        <strain evidence="10 11">Xinb3</strain>
        <tissue evidence="10">Complete organism</tissue>
    </source>
</reference>
<evidence type="ECO:0000256" key="2">
    <source>
        <dbReference type="ARBA" id="ARBA00010663"/>
    </source>
</evidence>
<keyword evidence="4" id="KW-1133">Transmembrane helix</keyword>
<sequence length="490" mass="55380">MGHTLQGQLLENGSVVIDGYGTVTTDEYRGAVISAFYYLHEPSKLIVLALYCIVFLVAAVTNLLVIVVIFRYQHLHSVTNYFLVNLSVADLLVTLICMPMAMSQNITVIWFYGLFMCKFATYLQGVAASSSMFSILAMSIDRYFAIRHPIVFRQFFNKRVARCVILSIWVVASLVFVPVLVVQHEETITLRGEKSELVICKVCKQGWEENWNKIAYSIFLFVATYVLPVLLVVTAYVRMGCKLCTPSILTNNHDGGEIILNRDSRLLNCRRRVARTLLIIAVVFAVCWMPYNLTQLFLDTMENDQLKEMDKTAPHLLMVHSFSLWLGHANSAINPLLYCVLSRNIRQSVANLFRPTGRNLRNSSEPVEMLRRRAPVNKNRGPIVKNGGSNLNHCQPDPQFHQEHRTIANPPERDLIVMNRLSPLTPPSIKRLMGSHTQSFITIALLPMKIVSFDKLMQHSNKSTEIAAKSVGDPGETEDLDPTPNNCYSI</sequence>
<keyword evidence="7 9" id="KW-0675">Receptor</keyword>
<evidence type="ECO:0000256" key="3">
    <source>
        <dbReference type="ARBA" id="ARBA00022692"/>
    </source>
</evidence>
<dbReference type="PROSITE" id="PS50262">
    <property type="entry name" value="G_PROTEIN_RECEP_F1_2"/>
    <property type="match status" value="1"/>
</dbReference>
<dbReference type="Pfam" id="PF00001">
    <property type="entry name" value="7tm_1"/>
    <property type="match status" value="1"/>
</dbReference>
<dbReference type="InterPro" id="IPR017452">
    <property type="entry name" value="GPCR_Rhodpsn_7TM"/>
</dbReference>
<proteinExistence type="inferred from homology"/>
<protein>
    <submittedName>
        <fullName evidence="10">Neuropeptide S receptor</fullName>
    </submittedName>
</protein>
<dbReference type="SMART" id="SM01381">
    <property type="entry name" value="7TM_GPCR_Srsx"/>
    <property type="match status" value="1"/>
</dbReference>
<evidence type="ECO:0000256" key="5">
    <source>
        <dbReference type="ARBA" id="ARBA00023040"/>
    </source>
</evidence>
<evidence type="ECO:0000256" key="4">
    <source>
        <dbReference type="ARBA" id="ARBA00022989"/>
    </source>
</evidence>
<evidence type="ECO:0000256" key="7">
    <source>
        <dbReference type="ARBA" id="ARBA00023170"/>
    </source>
</evidence>
<dbReference type="Gene3D" id="1.20.1070.10">
    <property type="entry name" value="Rhodopsin 7-helix transmembrane proteins"/>
    <property type="match status" value="1"/>
</dbReference>
<dbReference type="CDD" id="cd14993">
    <property type="entry name" value="7tmA_CCKR-like"/>
    <property type="match status" value="1"/>
</dbReference>
<keyword evidence="6" id="KW-0472">Membrane</keyword>
<dbReference type="PROSITE" id="PS00237">
    <property type="entry name" value="G_PROTEIN_RECEP_F1_1"/>
    <property type="match status" value="1"/>
</dbReference>
<keyword evidence="3 9" id="KW-0812">Transmembrane</keyword>
<dbReference type="InterPro" id="IPR000276">
    <property type="entry name" value="GPCR_Rhodpsn"/>
</dbReference>
<dbReference type="AlphaFoldDB" id="A0A0N8DJF0"/>
<dbReference type="STRING" id="35525.A0A0N8DJF0"/>
<dbReference type="GO" id="GO:0004930">
    <property type="term" value="F:G protein-coupled receptor activity"/>
    <property type="evidence" value="ECO:0007669"/>
    <property type="project" value="UniProtKB-KW"/>
</dbReference>
<evidence type="ECO:0000313" key="11">
    <source>
        <dbReference type="Proteomes" id="UP000076858"/>
    </source>
</evidence>
<evidence type="ECO:0000256" key="1">
    <source>
        <dbReference type="ARBA" id="ARBA00004141"/>
    </source>
</evidence>
<keyword evidence="5 9" id="KW-0297">G-protein coupled receptor</keyword>
<evidence type="ECO:0000256" key="8">
    <source>
        <dbReference type="ARBA" id="ARBA00023224"/>
    </source>
</evidence>
<dbReference type="OrthoDB" id="5953793at2759"/>
<comment type="similarity">
    <text evidence="2 9">Belongs to the G-protein coupled receptor 1 family.</text>
</comment>
<evidence type="ECO:0000313" key="10">
    <source>
        <dbReference type="EMBL" id="KZS15562.1"/>
    </source>
</evidence>
<name>A0A0N8DJF0_9CRUS</name>
<dbReference type="Proteomes" id="UP000076858">
    <property type="component" value="Unassembled WGS sequence"/>
</dbReference>
<dbReference type="PANTHER" id="PTHR45695:SF15">
    <property type="entry name" value="OPSIN RH2"/>
    <property type="match status" value="1"/>
</dbReference>
<comment type="caution">
    <text evidence="10">The sequence shown here is derived from an EMBL/GenBank/DDBJ whole genome shotgun (WGS) entry which is preliminary data.</text>
</comment>
<dbReference type="SUPFAM" id="SSF81321">
    <property type="entry name" value="Family A G protein-coupled receptor-like"/>
    <property type="match status" value="1"/>
</dbReference>
<accession>A0A0N8DJF0</accession>
<keyword evidence="11" id="KW-1185">Reference proteome</keyword>
<organism evidence="10 11">
    <name type="scientific">Daphnia magna</name>
    <dbReference type="NCBI Taxonomy" id="35525"/>
    <lineage>
        <taxon>Eukaryota</taxon>
        <taxon>Metazoa</taxon>
        <taxon>Ecdysozoa</taxon>
        <taxon>Arthropoda</taxon>
        <taxon>Crustacea</taxon>
        <taxon>Branchiopoda</taxon>
        <taxon>Diplostraca</taxon>
        <taxon>Cladocera</taxon>
        <taxon>Anomopoda</taxon>
        <taxon>Daphniidae</taxon>
        <taxon>Daphnia</taxon>
    </lineage>
</organism>
<evidence type="ECO:0000256" key="6">
    <source>
        <dbReference type="ARBA" id="ARBA00023136"/>
    </source>
</evidence>
<dbReference type="GO" id="GO:0005886">
    <property type="term" value="C:plasma membrane"/>
    <property type="evidence" value="ECO:0007669"/>
    <property type="project" value="TreeGrafter"/>
</dbReference>
<dbReference type="PANTHER" id="PTHR45695">
    <property type="entry name" value="LEUCOKININ RECEPTOR-RELATED"/>
    <property type="match status" value="1"/>
</dbReference>
<dbReference type="EMBL" id="LRGB01000868">
    <property type="protein sequence ID" value="KZS15562.1"/>
    <property type="molecule type" value="Genomic_DNA"/>
</dbReference>
<gene>
    <name evidence="10" type="ORF">APZ42_018758</name>
</gene>
<evidence type="ECO:0000256" key="9">
    <source>
        <dbReference type="RuleBase" id="RU000688"/>
    </source>
</evidence>